<dbReference type="Proteomes" id="UP000053201">
    <property type="component" value="Unassembled WGS sequence"/>
</dbReference>
<dbReference type="PANTHER" id="PTHR12941:SF10">
    <property type="entry name" value="ER MEMBRANE PROTEIN COMPLEX SUBUNIT 8_9 HOMOLOG"/>
    <property type="match status" value="1"/>
</dbReference>
<dbReference type="EMBL" id="KQ257450">
    <property type="protein sequence ID" value="KND05009.1"/>
    <property type="molecule type" value="Genomic_DNA"/>
</dbReference>
<dbReference type="RefSeq" id="XP_016613048.1">
    <property type="nucleotide sequence ID" value="XM_016749018.1"/>
</dbReference>
<sequence>MSQSYTLHTLAYTVFLLHSAKYAVHSVSGVLLGKKTSKGIEITDAVPCFHGEVLKGSLEIAFQQIEIYATQTSTQIIGFYTANLNAADKEPSVAVTRIMDTIDERFSGAVLLVVSASILVH</sequence>
<dbReference type="GO" id="GO:0072546">
    <property type="term" value="C:EMC complex"/>
    <property type="evidence" value="ECO:0007669"/>
    <property type="project" value="InterPro"/>
</dbReference>
<organism evidence="3 4">
    <name type="scientific">Spizellomyces punctatus (strain DAOM BR117)</name>
    <dbReference type="NCBI Taxonomy" id="645134"/>
    <lineage>
        <taxon>Eukaryota</taxon>
        <taxon>Fungi</taxon>
        <taxon>Fungi incertae sedis</taxon>
        <taxon>Chytridiomycota</taxon>
        <taxon>Chytridiomycota incertae sedis</taxon>
        <taxon>Chytridiomycetes</taxon>
        <taxon>Spizellomycetales</taxon>
        <taxon>Spizellomycetaceae</taxon>
        <taxon>Spizellomyces</taxon>
    </lineage>
</organism>
<dbReference type="Pfam" id="PF03665">
    <property type="entry name" value="UPF0172"/>
    <property type="match status" value="1"/>
</dbReference>
<dbReference type="STRING" id="645134.A0A0L0HVV3"/>
<evidence type="ECO:0000259" key="2">
    <source>
        <dbReference type="PROSITE" id="PS50249"/>
    </source>
</evidence>
<dbReference type="AlphaFoldDB" id="A0A0L0HVV3"/>
<evidence type="ECO:0000256" key="1">
    <source>
        <dbReference type="ARBA" id="ARBA00007461"/>
    </source>
</evidence>
<dbReference type="OMA" id="TELACSW"/>
<dbReference type="VEuPathDB" id="FungiDB:SPPG_00690"/>
<evidence type="ECO:0000313" key="4">
    <source>
        <dbReference type="Proteomes" id="UP000053201"/>
    </source>
</evidence>
<dbReference type="InParanoid" id="A0A0L0HVV3"/>
<protein>
    <recommendedName>
        <fullName evidence="2">MPN domain-containing protein</fullName>
    </recommendedName>
</protein>
<dbReference type="PROSITE" id="PS50249">
    <property type="entry name" value="MPN"/>
    <property type="match status" value="1"/>
</dbReference>
<dbReference type="PANTHER" id="PTHR12941">
    <property type="entry name" value="ER MEMBRANE PROTEIN COMPLEX"/>
    <property type="match status" value="1"/>
</dbReference>
<dbReference type="InterPro" id="IPR005366">
    <property type="entry name" value="EMC8/9"/>
</dbReference>
<dbReference type="OrthoDB" id="194468at2759"/>
<dbReference type="eggNOG" id="KOG3289">
    <property type="taxonomic scope" value="Eukaryota"/>
</dbReference>
<dbReference type="Gene3D" id="3.40.140.10">
    <property type="entry name" value="Cytidine Deaminase, domain 2"/>
    <property type="match status" value="1"/>
</dbReference>
<proteinExistence type="inferred from homology"/>
<dbReference type="InterPro" id="IPR037518">
    <property type="entry name" value="MPN"/>
</dbReference>
<feature type="domain" description="MPN" evidence="2">
    <location>
        <begin position="5"/>
        <end position="121"/>
    </location>
</feature>
<evidence type="ECO:0000313" key="3">
    <source>
        <dbReference type="EMBL" id="KND05009.1"/>
    </source>
</evidence>
<accession>A0A0L0HVV3</accession>
<reference evidence="3 4" key="1">
    <citation type="submission" date="2009-08" db="EMBL/GenBank/DDBJ databases">
        <title>The Genome Sequence of Spizellomyces punctatus strain DAOM BR117.</title>
        <authorList>
            <consortium name="The Broad Institute Genome Sequencing Platform"/>
            <person name="Russ C."/>
            <person name="Cuomo C."/>
            <person name="Shea T."/>
            <person name="Young S.K."/>
            <person name="Zeng Q."/>
            <person name="Koehrsen M."/>
            <person name="Haas B."/>
            <person name="Borodovsky M."/>
            <person name="Guigo R."/>
            <person name="Alvarado L."/>
            <person name="Berlin A."/>
            <person name="Bochicchio J."/>
            <person name="Borenstein D."/>
            <person name="Chapman S."/>
            <person name="Chen Z."/>
            <person name="Engels R."/>
            <person name="Freedman E."/>
            <person name="Gellesch M."/>
            <person name="Goldberg J."/>
            <person name="Griggs A."/>
            <person name="Gujja S."/>
            <person name="Heiman D."/>
            <person name="Hepburn T."/>
            <person name="Howarth C."/>
            <person name="Jen D."/>
            <person name="Larson L."/>
            <person name="Lewis B."/>
            <person name="Mehta T."/>
            <person name="Park D."/>
            <person name="Pearson M."/>
            <person name="Roberts A."/>
            <person name="Saif S."/>
            <person name="Shenoy N."/>
            <person name="Sisk P."/>
            <person name="Stolte C."/>
            <person name="Sykes S."/>
            <person name="Thomson T."/>
            <person name="Walk T."/>
            <person name="White J."/>
            <person name="Yandava C."/>
            <person name="Burger G."/>
            <person name="Gray M.W."/>
            <person name="Holland P.W.H."/>
            <person name="King N."/>
            <person name="Lang F.B.F."/>
            <person name="Roger A.J."/>
            <person name="Ruiz-Trillo I."/>
            <person name="Lander E."/>
            <person name="Nusbaum C."/>
        </authorList>
    </citation>
    <scope>NUCLEOTIDE SEQUENCE [LARGE SCALE GENOMIC DNA]</scope>
    <source>
        <strain evidence="3 4">DAOM BR117</strain>
    </source>
</reference>
<keyword evidence="4" id="KW-1185">Reference proteome</keyword>
<name>A0A0L0HVV3_SPIPD</name>
<gene>
    <name evidence="3" type="ORF">SPPG_00690</name>
</gene>
<comment type="similarity">
    <text evidence="1">Belongs to the EMC8/EMC9 family.</text>
</comment>
<dbReference type="GeneID" id="27684402"/>